<keyword evidence="2" id="KW-0677">Repeat</keyword>
<dbReference type="InterPro" id="IPR019775">
    <property type="entry name" value="WD40_repeat_CS"/>
</dbReference>
<feature type="repeat" description="WD" evidence="3">
    <location>
        <begin position="301"/>
        <end position="332"/>
    </location>
</feature>
<evidence type="ECO:0000256" key="3">
    <source>
        <dbReference type="PROSITE-ProRule" id="PRU00221"/>
    </source>
</evidence>
<dbReference type="InterPro" id="IPR036322">
    <property type="entry name" value="WD40_repeat_dom_sf"/>
</dbReference>
<dbReference type="PANTHER" id="PTHR19879">
    <property type="entry name" value="TRANSCRIPTION INITIATION FACTOR TFIID"/>
    <property type="match status" value="1"/>
</dbReference>
<dbReference type="PROSITE" id="PS50082">
    <property type="entry name" value="WD_REPEATS_2"/>
    <property type="match status" value="6"/>
</dbReference>
<feature type="repeat" description="WD" evidence="3">
    <location>
        <begin position="417"/>
        <end position="440"/>
    </location>
</feature>
<reference evidence="5 6" key="1">
    <citation type="submission" date="2022-10" db="EMBL/GenBank/DDBJ databases">
        <title>The complete genomes of actinobacterial strains from the NBC collection.</title>
        <authorList>
            <person name="Joergensen T.S."/>
            <person name="Alvarez Arevalo M."/>
            <person name="Sterndorff E.B."/>
            <person name="Faurdal D."/>
            <person name="Vuksanovic O."/>
            <person name="Mourched A.-S."/>
            <person name="Charusanti P."/>
            <person name="Shaw S."/>
            <person name="Blin K."/>
            <person name="Weber T."/>
        </authorList>
    </citation>
    <scope>NUCLEOTIDE SEQUENCE [LARGE SCALE GENOMIC DNA]</scope>
    <source>
        <strain evidence="5 6">NBC 01752</strain>
    </source>
</reference>
<dbReference type="PROSITE" id="PS00678">
    <property type="entry name" value="WD_REPEATS_1"/>
    <property type="match status" value="2"/>
</dbReference>
<dbReference type="Proteomes" id="UP001340816">
    <property type="component" value="Chromosome"/>
</dbReference>
<dbReference type="SUPFAM" id="SSF50978">
    <property type="entry name" value="WD40 repeat-like"/>
    <property type="match status" value="1"/>
</dbReference>
<proteinExistence type="predicted"/>
<organism evidence="5 6">
    <name type="scientific">Streptomyces phaeochromogenes</name>
    <dbReference type="NCBI Taxonomy" id="1923"/>
    <lineage>
        <taxon>Bacteria</taxon>
        <taxon>Bacillati</taxon>
        <taxon>Actinomycetota</taxon>
        <taxon>Actinomycetes</taxon>
        <taxon>Kitasatosporales</taxon>
        <taxon>Streptomycetaceae</taxon>
        <taxon>Streptomyces</taxon>
        <taxon>Streptomyces phaeochromogenes group</taxon>
    </lineage>
</organism>
<gene>
    <name evidence="5" type="ORF">OHB35_49900</name>
</gene>
<dbReference type="Gene3D" id="2.130.10.10">
    <property type="entry name" value="YVTN repeat-like/Quinoprotein amine dehydrogenase"/>
    <property type="match status" value="4"/>
</dbReference>
<feature type="repeat" description="WD" evidence="3">
    <location>
        <begin position="204"/>
        <end position="245"/>
    </location>
</feature>
<feature type="repeat" description="WD" evidence="3">
    <location>
        <begin position="333"/>
        <end position="374"/>
    </location>
</feature>
<name>A0ABZ1HR55_STRPH</name>
<feature type="repeat" description="WD" evidence="3">
    <location>
        <begin position="375"/>
        <end position="416"/>
    </location>
</feature>
<dbReference type="PROSITE" id="PS50294">
    <property type="entry name" value="WD_REPEATS_REGION"/>
    <property type="match status" value="4"/>
</dbReference>
<evidence type="ECO:0000256" key="4">
    <source>
        <dbReference type="SAM" id="MobiDB-lite"/>
    </source>
</evidence>
<dbReference type="InterPro" id="IPR020472">
    <property type="entry name" value="WD40_PAC1"/>
</dbReference>
<protein>
    <submittedName>
        <fullName evidence="5">WD40 repeat domain-containing protein</fullName>
    </submittedName>
</protein>
<evidence type="ECO:0000256" key="1">
    <source>
        <dbReference type="ARBA" id="ARBA00022574"/>
    </source>
</evidence>
<dbReference type="RefSeq" id="WP_326762354.1">
    <property type="nucleotide sequence ID" value="NZ_CP109135.1"/>
</dbReference>
<dbReference type="CDD" id="cd00200">
    <property type="entry name" value="WD40"/>
    <property type="match status" value="1"/>
</dbReference>
<dbReference type="SMART" id="SM00320">
    <property type="entry name" value="WD40"/>
    <property type="match status" value="7"/>
</dbReference>
<evidence type="ECO:0000256" key="2">
    <source>
        <dbReference type="ARBA" id="ARBA00022737"/>
    </source>
</evidence>
<dbReference type="InterPro" id="IPR015943">
    <property type="entry name" value="WD40/YVTN_repeat-like_dom_sf"/>
</dbReference>
<accession>A0ABZ1HR55</accession>
<dbReference type="InterPro" id="IPR001680">
    <property type="entry name" value="WD40_rpt"/>
</dbReference>
<dbReference type="EMBL" id="CP109135">
    <property type="protein sequence ID" value="WSD20720.1"/>
    <property type="molecule type" value="Genomic_DNA"/>
</dbReference>
<dbReference type="PANTHER" id="PTHR19879:SF9">
    <property type="entry name" value="TRANSCRIPTION INITIATION FACTOR TFIID SUBUNIT 5"/>
    <property type="match status" value="1"/>
</dbReference>
<evidence type="ECO:0000313" key="5">
    <source>
        <dbReference type="EMBL" id="WSD20720.1"/>
    </source>
</evidence>
<dbReference type="Pfam" id="PF00400">
    <property type="entry name" value="WD40"/>
    <property type="match status" value="6"/>
</dbReference>
<feature type="region of interest" description="Disordered" evidence="4">
    <location>
        <begin position="154"/>
        <end position="185"/>
    </location>
</feature>
<keyword evidence="6" id="KW-1185">Reference proteome</keyword>
<dbReference type="PRINTS" id="PR00320">
    <property type="entry name" value="GPROTEINBRPT"/>
</dbReference>
<keyword evidence="1 3" id="KW-0853">WD repeat</keyword>
<evidence type="ECO:0000313" key="6">
    <source>
        <dbReference type="Proteomes" id="UP001340816"/>
    </source>
</evidence>
<feature type="repeat" description="WD" evidence="3">
    <location>
        <begin position="471"/>
        <end position="505"/>
    </location>
</feature>
<sequence>MVTTQPTACSWTDEETVAANAAGRLVPAQQPLMTGAPARIISAVGRIVEVPGAEPEVRAGAVRIQVHDGAAPLPPPATYRLYWLAPAEGEEGPSPLLLSAQPLDAQHLGEPSDAIAVAVEVGRMPAESRRRRRSLLLAGLGAAAASAAGVTLSRLSSQRGSHPDPGPTAGLLTPASSGAGPVEASLAPVPRRTGVSEGIRYVSLLINAGEIIALAFSKDGRTLAGGISDGTIRLWDPENGHPTALLTEAGWNDPVEVAFHPDGTTLADARGAVHLWDLASGRTTATLTLPRGDTVDSAWCVAFSPDGALLASGHSFDYVRLWDVASPSNVGILHGHSAFVLSVAFSPDGRLLASGSDDASVRLWDVAGRSSVATLTGHTSTVHSVAFSPDGSTLATSSYDRTIRLWDVSSARTIAVLRGHTSAAMSVAFSPDGRMLASGGASASAGFGKDYPDDHTVRLWDVARRTEVATLRGHTGTVRSVVFSPDGTTLASASHDGTVRLWQIN</sequence>